<dbReference type="GO" id="GO:0032259">
    <property type="term" value="P:methylation"/>
    <property type="evidence" value="ECO:0007669"/>
    <property type="project" value="UniProtKB-KW"/>
</dbReference>
<dbReference type="Gene3D" id="1.10.10.10">
    <property type="entry name" value="Winged helix-like DNA-binding domain superfamily/Winged helix DNA-binding domain"/>
    <property type="match status" value="1"/>
</dbReference>
<reference evidence="3 4" key="1">
    <citation type="submission" date="2017-11" db="EMBL/GenBank/DDBJ databases">
        <title>Animal gut microbial communities from fecal samples from Wisconsin, USA.</title>
        <authorList>
            <person name="Neumann A."/>
        </authorList>
    </citation>
    <scope>NUCLEOTIDE SEQUENCE [LARGE SCALE GENOMIC DNA]</scope>
    <source>
        <strain evidence="3 4">UWS3</strain>
    </source>
</reference>
<organism evidence="3 4">
    <name type="scientific">Hallerella succinigenes</name>
    <dbReference type="NCBI Taxonomy" id="1896222"/>
    <lineage>
        <taxon>Bacteria</taxon>
        <taxon>Pseudomonadati</taxon>
        <taxon>Fibrobacterota</taxon>
        <taxon>Fibrobacteria</taxon>
        <taxon>Fibrobacterales</taxon>
        <taxon>Fibrobacteraceae</taxon>
        <taxon>Hallerella</taxon>
    </lineage>
</organism>
<keyword evidence="3" id="KW-0489">Methyltransferase</keyword>
<dbReference type="GO" id="GO:0008168">
    <property type="term" value="F:methyltransferase activity"/>
    <property type="evidence" value="ECO:0007669"/>
    <property type="project" value="UniProtKB-KW"/>
</dbReference>
<dbReference type="InterPro" id="IPR014048">
    <property type="entry name" value="MethylDNA_cys_MeTrfase_DNA-bd"/>
</dbReference>
<protein>
    <submittedName>
        <fullName evidence="3">O-6-methylguanine DNA methyltransferase</fullName>
    </submittedName>
</protein>
<gene>
    <name evidence="3" type="ORF">BGX16_2621</name>
</gene>
<dbReference type="InterPro" id="IPR036388">
    <property type="entry name" value="WH-like_DNA-bd_sf"/>
</dbReference>
<dbReference type="InterPro" id="IPR036217">
    <property type="entry name" value="MethylDNA_cys_MeTrfase_DNAb"/>
</dbReference>
<proteinExistence type="predicted"/>
<evidence type="ECO:0000259" key="2">
    <source>
        <dbReference type="Pfam" id="PF01035"/>
    </source>
</evidence>
<keyword evidence="3" id="KW-0808">Transferase</keyword>
<evidence type="ECO:0000313" key="4">
    <source>
        <dbReference type="Proteomes" id="UP000231134"/>
    </source>
</evidence>
<dbReference type="InterPro" id="IPR052520">
    <property type="entry name" value="ATL_DNA_repair"/>
</dbReference>
<dbReference type="NCBIfam" id="TIGR00589">
    <property type="entry name" value="ogt"/>
    <property type="match status" value="1"/>
</dbReference>
<comment type="caution">
    <text evidence="3">The sequence shown here is derived from an EMBL/GenBank/DDBJ whole genome shotgun (WGS) entry which is preliminary data.</text>
</comment>
<dbReference type="SUPFAM" id="SSF46767">
    <property type="entry name" value="Methylated DNA-protein cysteine methyltransferase, C-terminal domain"/>
    <property type="match status" value="1"/>
</dbReference>
<sequence>MALYKFRLDSRMLKDEVYRYLTRIPHGKVVTYGQIADSLGNKKLARAVGNVLHNNPDPVKYPCYKVVNATGVLSRHFAFGGIEGQKVRLQEDGVEVIGDRVDLLKFQFRE</sequence>
<evidence type="ECO:0000313" key="3">
    <source>
        <dbReference type="EMBL" id="PJJ42586.1"/>
    </source>
</evidence>
<dbReference type="Pfam" id="PF01035">
    <property type="entry name" value="DNA_binding_1"/>
    <property type="match status" value="1"/>
</dbReference>
<accession>A0A2M9AA30</accession>
<dbReference type="GO" id="GO:0006281">
    <property type="term" value="P:DNA repair"/>
    <property type="evidence" value="ECO:0007669"/>
    <property type="project" value="InterPro"/>
</dbReference>
<name>A0A2M9AA30_9BACT</name>
<keyword evidence="1" id="KW-0227">DNA damage</keyword>
<evidence type="ECO:0000256" key="1">
    <source>
        <dbReference type="ARBA" id="ARBA00022763"/>
    </source>
</evidence>
<dbReference type="CDD" id="cd06445">
    <property type="entry name" value="ATase"/>
    <property type="match status" value="1"/>
</dbReference>
<dbReference type="Proteomes" id="UP000231134">
    <property type="component" value="Unassembled WGS sequence"/>
</dbReference>
<dbReference type="EMBL" id="PGEX01000001">
    <property type="protein sequence ID" value="PJJ42586.1"/>
    <property type="molecule type" value="Genomic_DNA"/>
</dbReference>
<keyword evidence="4" id="KW-1185">Reference proteome</keyword>
<dbReference type="AlphaFoldDB" id="A0A2M9AA30"/>
<dbReference type="PANTHER" id="PTHR42942:SF1">
    <property type="entry name" value="ALKYLTRANSFERASE-LIKE PROTEIN 1"/>
    <property type="match status" value="1"/>
</dbReference>
<dbReference type="PANTHER" id="PTHR42942">
    <property type="entry name" value="6-O-METHYLGUANINE DNA METHYLTRANSFERASE"/>
    <property type="match status" value="1"/>
</dbReference>
<feature type="domain" description="Methylated-DNA-[protein]-cysteine S-methyltransferase DNA binding" evidence="2">
    <location>
        <begin position="14"/>
        <end position="94"/>
    </location>
</feature>